<feature type="binding site" evidence="5">
    <location>
        <position position="225"/>
    </location>
    <ligand>
        <name>FAD</name>
        <dbReference type="ChEBI" id="CHEBI:57692"/>
    </ligand>
</feature>
<dbReference type="Pfam" id="PF05199">
    <property type="entry name" value="GMC_oxred_C"/>
    <property type="match status" value="1"/>
</dbReference>
<feature type="domain" description="Glucose-methanol-choline oxidoreductase C-terminal" evidence="7">
    <location>
        <begin position="349"/>
        <end position="478"/>
    </location>
</feature>
<dbReference type="Pfam" id="PF00732">
    <property type="entry name" value="GMC_oxred_N"/>
    <property type="match status" value="1"/>
</dbReference>
<dbReference type="InterPro" id="IPR023978">
    <property type="entry name" value="GMC_oxidoreductase_bact"/>
</dbReference>
<gene>
    <name evidence="8" type="ORF">NN4_58290</name>
</gene>
<dbReference type="InterPro" id="IPR012132">
    <property type="entry name" value="GMC_OxRdtase"/>
</dbReference>
<keyword evidence="9" id="KW-1185">Reference proteome</keyword>
<feature type="domain" description="Glucose-methanol-choline oxidoreductase N-terminal" evidence="6">
    <location>
        <begin position="3"/>
        <end position="300"/>
    </location>
</feature>
<evidence type="ECO:0000256" key="1">
    <source>
        <dbReference type="ARBA" id="ARBA00001974"/>
    </source>
</evidence>
<comment type="cofactor">
    <cofactor evidence="1 5">
        <name>FAD</name>
        <dbReference type="ChEBI" id="CHEBI:57692"/>
    </cofactor>
</comment>
<evidence type="ECO:0000256" key="3">
    <source>
        <dbReference type="ARBA" id="ARBA00022630"/>
    </source>
</evidence>
<name>A0A511ML09_9NOCA</name>
<dbReference type="InterPro" id="IPR000172">
    <property type="entry name" value="GMC_OxRdtase_N"/>
</dbReference>
<sequence>MTDTLIVGGGTAGCVLAARLSADPEHTVRLVEAGSIGIAPEGFPAALLDATRLPIDADAAWLWRYPVMLADDGAAVPGNIVRGKVFGGSGAVNGSYFVRATAADFAAWSRVLGSSTAWSFDTVLPAYRRSERDLDFGDQPWHGRSGPIPVHRNKNPVPLSERFATACVALGFPEISDLNAPAGATDGLGRVPCSTDDGKRVSTASAYLLPALGRPNLTVQAATSVLRLRFHGTRAVGVDVWHDGRADTLWADRIVLSAGAIESAALLLRSGIGDPEQLRALDIPVVHAAPVGAWFTDHPEIGLEYRPGRAGRATVPLEYVLELDDLEIRPYTVAFTPGAQRLGIALMRPSSAGVLRLRSADPAVPPVIEHRYLSAEHDRARLRAAVGTATAVLHEMSATPCTALMPQQPAAAAAWLHANLGTSQHLSGTCRMGPAGDGRAVVDESGRVHGVAGLTVADLSVVPVPLSRGPQATAVLIAEHLAEDLRRSGGGRTSQSL</sequence>
<dbReference type="PIRSF" id="PIRSF000137">
    <property type="entry name" value="Alcohol_oxidase"/>
    <property type="match status" value="1"/>
</dbReference>
<feature type="binding site" evidence="5">
    <location>
        <begin position="470"/>
        <end position="471"/>
    </location>
    <ligand>
        <name>FAD</name>
        <dbReference type="ChEBI" id="CHEBI:57692"/>
    </ligand>
</feature>
<dbReference type="GO" id="GO:0050660">
    <property type="term" value="F:flavin adenine dinucleotide binding"/>
    <property type="evidence" value="ECO:0007669"/>
    <property type="project" value="InterPro"/>
</dbReference>
<dbReference type="GO" id="GO:0016614">
    <property type="term" value="F:oxidoreductase activity, acting on CH-OH group of donors"/>
    <property type="evidence" value="ECO:0007669"/>
    <property type="project" value="InterPro"/>
</dbReference>
<reference evidence="8 9" key="1">
    <citation type="submission" date="2019-07" db="EMBL/GenBank/DDBJ databases">
        <title>Whole genome shotgun sequence of Nocardia ninae NBRC 108245.</title>
        <authorList>
            <person name="Hosoyama A."/>
            <person name="Uohara A."/>
            <person name="Ohji S."/>
            <person name="Ichikawa N."/>
        </authorList>
    </citation>
    <scope>NUCLEOTIDE SEQUENCE [LARGE SCALE GENOMIC DNA]</scope>
    <source>
        <strain evidence="8 9">NBRC 108245</strain>
    </source>
</reference>
<evidence type="ECO:0000259" key="7">
    <source>
        <dbReference type="Pfam" id="PF05199"/>
    </source>
</evidence>
<evidence type="ECO:0000256" key="2">
    <source>
        <dbReference type="ARBA" id="ARBA00010790"/>
    </source>
</evidence>
<comment type="similarity">
    <text evidence="2">Belongs to the GMC oxidoreductase family.</text>
</comment>
<feature type="binding site" evidence="5">
    <location>
        <position position="85"/>
    </location>
    <ligand>
        <name>FAD</name>
        <dbReference type="ChEBI" id="CHEBI:57692"/>
    </ligand>
</feature>
<dbReference type="SUPFAM" id="SSF51905">
    <property type="entry name" value="FAD/NAD(P)-binding domain"/>
    <property type="match status" value="1"/>
</dbReference>
<dbReference type="RefSeq" id="WP_147138043.1">
    <property type="nucleotide sequence ID" value="NZ_BJXA01000049.1"/>
</dbReference>
<organism evidence="8 9">
    <name type="scientific">Nocardia ninae NBRC 108245</name>
    <dbReference type="NCBI Taxonomy" id="1210091"/>
    <lineage>
        <taxon>Bacteria</taxon>
        <taxon>Bacillati</taxon>
        <taxon>Actinomycetota</taxon>
        <taxon>Actinomycetes</taxon>
        <taxon>Mycobacteriales</taxon>
        <taxon>Nocardiaceae</taxon>
        <taxon>Nocardia</taxon>
    </lineage>
</organism>
<evidence type="ECO:0000313" key="9">
    <source>
        <dbReference type="Proteomes" id="UP000321424"/>
    </source>
</evidence>
<evidence type="ECO:0000259" key="6">
    <source>
        <dbReference type="Pfam" id="PF00732"/>
    </source>
</evidence>
<protein>
    <submittedName>
        <fullName evidence="8">Dehydrogenase</fullName>
    </submittedName>
</protein>
<dbReference type="InterPro" id="IPR007867">
    <property type="entry name" value="GMC_OxRtase_C"/>
</dbReference>
<dbReference type="SUPFAM" id="SSF54373">
    <property type="entry name" value="FAD-linked reductases, C-terminal domain"/>
    <property type="match status" value="1"/>
</dbReference>
<dbReference type="OrthoDB" id="9785276at2"/>
<proteinExistence type="inferred from homology"/>
<dbReference type="InterPro" id="IPR036188">
    <property type="entry name" value="FAD/NAD-bd_sf"/>
</dbReference>
<dbReference type="PANTHER" id="PTHR11552:SF147">
    <property type="entry name" value="CHOLINE DEHYDROGENASE, MITOCHONDRIAL"/>
    <property type="match status" value="1"/>
</dbReference>
<keyword evidence="4 5" id="KW-0274">FAD</keyword>
<dbReference type="NCBIfam" id="TIGR03970">
    <property type="entry name" value="Rv0697"/>
    <property type="match status" value="1"/>
</dbReference>
<dbReference type="PANTHER" id="PTHR11552">
    <property type="entry name" value="GLUCOSE-METHANOL-CHOLINE GMC OXIDOREDUCTASE"/>
    <property type="match status" value="1"/>
</dbReference>
<comment type="caution">
    <text evidence="8">The sequence shown here is derived from an EMBL/GenBank/DDBJ whole genome shotgun (WGS) entry which is preliminary data.</text>
</comment>
<dbReference type="EMBL" id="BJXA01000049">
    <property type="protein sequence ID" value="GEM41310.1"/>
    <property type="molecule type" value="Genomic_DNA"/>
</dbReference>
<keyword evidence="3" id="KW-0285">Flavoprotein</keyword>
<evidence type="ECO:0000313" key="8">
    <source>
        <dbReference type="EMBL" id="GEM41310.1"/>
    </source>
</evidence>
<evidence type="ECO:0000256" key="5">
    <source>
        <dbReference type="PIRSR" id="PIRSR000137-2"/>
    </source>
</evidence>
<dbReference type="Proteomes" id="UP000321424">
    <property type="component" value="Unassembled WGS sequence"/>
</dbReference>
<dbReference type="Gene3D" id="3.50.50.60">
    <property type="entry name" value="FAD/NAD(P)-binding domain"/>
    <property type="match status" value="1"/>
</dbReference>
<evidence type="ECO:0000256" key="4">
    <source>
        <dbReference type="ARBA" id="ARBA00022827"/>
    </source>
</evidence>
<dbReference type="Gene3D" id="3.30.410.40">
    <property type="match status" value="1"/>
</dbReference>
<dbReference type="AlphaFoldDB" id="A0A511ML09"/>
<accession>A0A511ML09</accession>